<keyword evidence="9 13" id="KW-0346">Stress response</keyword>
<evidence type="ECO:0000256" key="7">
    <source>
        <dbReference type="ARBA" id="ARBA00022771"/>
    </source>
</evidence>
<feature type="binding site" evidence="13">
    <location>
        <position position="188"/>
    </location>
    <ligand>
        <name>Zn(2+)</name>
        <dbReference type="ChEBI" id="CHEBI:29105"/>
        <label>2</label>
    </ligand>
</feature>
<organism evidence="17 18">
    <name type="scientific">Candidatus Chloroploca asiatica</name>
    <dbReference type="NCBI Taxonomy" id="1506545"/>
    <lineage>
        <taxon>Bacteria</taxon>
        <taxon>Bacillati</taxon>
        <taxon>Chloroflexota</taxon>
        <taxon>Chloroflexia</taxon>
        <taxon>Chloroflexales</taxon>
        <taxon>Chloroflexineae</taxon>
        <taxon>Oscillochloridaceae</taxon>
        <taxon>Candidatus Chloroploca</taxon>
    </lineage>
</organism>
<name>A0A2H3KYT8_9CHLR</name>
<feature type="binding site" evidence="13">
    <location>
        <position position="147"/>
    </location>
    <ligand>
        <name>Zn(2+)</name>
        <dbReference type="ChEBI" id="CHEBI:29105"/>
        <label>1</label>
    </ligand>
</feature>
<dbReference type="Pfam" id="PF00684">
    <property type="entry name" value="DnaJ_CXXCXGXG"/>
    <property type="match status" value="1"/>
</dbReference>
<comment type="subunit">
    <text evidence="2 13">Homodimer.</text>
</comment>
<evidence type="ECO:0000256" key="2">
    <source>
        <dbReference type="ARBA" id="ARBA00011738"/>
    </source>
</evidence>
<evidence type="ECO:0000259" key="15">
    <source>
        <dbReference type="PROSITE" id="PS50076"/>
    </source>
</evidence>
<dbReference type="SUPFAM" id="SSF49493">
    <property type="entry name" value="HSP40/DnaJ peptide-binding domain"/>
    <property type="match status" value="2"/>
</dbReference>
<dbReference type="FunFam" id="2.10.230.10:FF:000002">
    <property type="entry name" value="Molecular chaperone DnaJ"/>
    <property type="match status" value="1"/>
</dbReference>
<feature type="zinc finger region" description="CR-type" evidence="14">
    <location>
        <begin position="134"/>
        <end position="214"/>
    </location>
</feature>
<dbReference type="NCBIfam" id="NF008035">
    <property type="entry name" value="PRK10767.1"/>
    <property type="match status" value="1"/>
</dbReference>
<evidence type="ECO:0000256" key="4">
    <source>
        <dbReference type="ARBA" id="ARBA00022705"/>
    </source>
</evidence>
<dbReference type="PROSITE" id="PS51188">
    <property type="entry name" value="ZF_CR"/>
    <property type="match status" value="1"/>
</dbReference>
<dbReference type="HAMAP" id="MF_01152">
    <property type="entry name" value="DnaJ"/>
    <property type="match status" value="1"/>
</dbReference>
<dbReference type="InterPro" id="IPR036869">
    <property type="entry name" value="J_dom_sf"/>
</dbReference>
<dbReference type="Pfam" id="PF01556">
    <property type="entry name" value="DnaJ_C"/>
    <property type="match status" value="1"/>
</dbReference>
<sequence>MTTGAKRDYYEVLGIGRTAEPDEIKKAFRRLARQYHPDVSKEPDAEAKFKEINEAYEVLSDEQKRAMYDRFGHNVPGGPGGGYGDPFANGDPFSTIFDAFFGGAAAGQRTQRGPQRGADLRYSLRLTFEEAIFGVEREIEYRRLETCPSCKGNGAEPGTDPVRCPKCNGTGEMRQRAPFINMVTVSACDNCNGTGTVIPIPCRECRGEGRIRQTRHITVKVPAGVDGNQQIRISGEGEAGPRGGSFGNLYVALDVQPHPLFLREGNDIILELKLNVAQAALGEELNVPTIDGTERLRIPAGTQTGQTFRMRGKGVPFLRQQGRGDQIVVTRVVVPQKLNDQQRRLFQELARTFDPEDQSDHDEGFFGRIKDAFRR</sequence>
<dbReference type="Gene3D" id="1.10.287.110">
    <property type="entry name" value="DnaJ domain"/>
    <property type="match status" value="1"/>
</dbReference>
<dbReference type="GO" id="GO:0005737">
    <property type="term" value="C:cytoplasm"/>
    <property type="evidence" value="ECO:0007669"/>
    <property type="project" value="UniProtKB-SubCell"/>
</dbReference>
<evidence type="ECO:0000256" key="10">
    <source>
        <dbReference type="ARBA" id="ARBA00023186"/>
    </source>
</evidence>
<dbReference type="PANTHER" id="PTHR43096:SF48">
    <property type="entry name" value="CHAPERONE PROTEIN DNAJ"/>
    <property type="match status" value="1"/>
</dbReference>
<dbReference type="SUPFAM" id="SSF57938">
    <property type="entry name" value="DnaJ/Hsp40 cysteine-rich domain"/>
    <property type="match status" value="1"/>
</dbReference>
<protein>
    <recommendedName>
        <fullName evidence="12 13">Chaperone protein DnaJ</fullName>
    </recommendedName>
</protein>
<dbReference type="GO" id="GO:0005524">
    <property type="term" value="F:ATP binding"/>
    <property type="evidence" value="ECO:0007669"/>
    <property type="project" value="InterPro"/>
</dbReference>
<dbReference type="Pfam" id="PF00226">
    <property type="entry name" value="DnaJ"/>
    <property type="match status" value="1"/>
</dbReference>
<evidence type="ECO:0000313" key="17">
    <source>
        <dbReference type="EMBL" id="PDW00762.1"/>
    </source>
</evidence>
<dbReference type="InterPro" id="IPR002939">
    <property type="entry name" value="DnaJ_C"/>
</dbReference>
<dbReference type="GO" id="GO:0009408">
    <property type="term" value="P:response to heat"/>
    <property type="evidence" value="ECO:0007669"/>
    <property type="project" value="InterPro"/>
</dbReference>
<evidence type="ECO:0000256" key="13">
    <source>
        <dbReference type="HAMAP-Rule" id="MF_01152"/>
    </source>
</evidence>
<dbReference type="OrthoDB" id="9779889at2"/>
<feature type="repeat" description="CXXCXGXG motif" evidence="13">
    <location>
        <begin position="164"/>
        <end position="171"/>
    </location>
</feature>
<feature type="binding site" evidence="13">
    <location>
        <position position="167"/>
    </location>
    <ligand>
        <name>Zn(2+)</name>
        <dbReference type="ChEBI" id="CHEBI:29105"/>
        <label>2</label>
    </ligand>
</feature>
<dbReference type="Proteomes" id="UP000220922">
    <property type="component" value="Unassembled WGS sequence"/>
</dbReference>
<keyword evidence="7 13" id="KW-0863">Zinc-finger</keyword>
<dbReference type="PROSITE" id="PS00636">
    <property type="entry name" value="DNAJ_1"/>
    <property type="match status" value="1"/>
</dbReference>
<dbReference type="GO" id="GO:0006260">
    <property type="term" value="P:DNA replication"/>
    <property type="evidence" value="ECO:0007669"/>
    <property type="project" value="UniProtKB-KW"/>
</dbReference>
<keyword evidence="8 13" id="KW-0862">Zinc</keyword>
<comment type="function">
    <text evidence="13">Participates actively in the response to hyperosmotic and heat shock by preventing the aggregation of stress-denatured proteins and by disaggregating proteins, also in an autonomous, DnaK-independent fashion. Unfolded proteins bind initially to DnaJ; upon interaction with the DnaJ-bound protein, DnaK hydrolyzes its bound ATP, resulting in the formation of a stable complex. GrpE releases ADP from DnaK; ATP binding to DnaK triggers the release of the substrate protein, thus completing the reaction cycle. Several rounds of ATP-dependent interactions between DnaJ, DnaK and GrpE are required for fully efficient folding. Also involved, together with DnaK and GrpE, in the DNA replication of plasmids through activation of initiation proteins.</text>
</comment>
<dbReference type="CDD" id="cd06257">
    <property type="entry name" value="DnaJ"/>
    <property type="match status" value="1"/>
</dbReference>
<keyword evidence="18" id="KW-1185">Reference proteome</keyword>
<evidence type="ECO:0000256" key="3">
    <source>
        <dbReference type="ARBA" id="ARBA00022490"/>
    </source>
</evidence>
<dbReference type="SUPFAM" id="SSF46565">
    <property type="entry name" value="Chaperone J-domain"/>
    <property type="match status" value="1"/>
</dbReference>
<evidence type="ECO:0000256" key="14">
    <source>
        <dbReference type="PROSITE-ProRule" id="PRU00546"/>
    </source>
</evidence>
<comment type="subcellular location">
    <subcellularLocation>
        <location evidence="1 13">Cytoplasm</location>
    </subcellularLocation>
</comment>
<dbReference type="PROSITE" id="PS50076">
    <property type="entry name" value="DNAJ_2"/>
    <property type="match status" value="1"/>
</dbReference>
<comment type="cofactor">
    <cofactor evidence="13">
        <name>Zn(2+)</name>
        <dbReference type="ChEBI" id="CHEBI:29105"/>
    </cofactor>
    <text evidence="13">Binds 2 Zn(2+) ions per monomer.</text>
</comment>
<feature type="domain" description="CR-type" evidence="16">
    <location>
        <begin position="134"/>
        <end position="214"/>
    </location>
</feature>
<feature type="repeat" description="CXXCXGXG motif" evidence="13">
    <location>
        <begin position="147"/>
        <end position="154"/>
    </location>
</feature>
<feature type="repeat" description="CXXCXGXG motif" evidence="13">
    <location>
        <begin position="188"/>
        <end position="195"/>
    </location>
</feature>
<feature type="binding site" evidence="13">
    <location>
        <position position="191"/>
    </location>
    <ligand>
        <name>Zn(2+)</name>
        <dbReference type="ChEBI" id="CHEBI:29105"/>
        <label>2</label>
    </ligand>
</feature>
<dbReference type="PANTHER" id="PTHR43096">
    <property type="entry name" value="DNAJ HOMOLOG 1, MITOCHONDRIAL-RELATED"/>
    <property type="match status" value="1"/>
</dbReference>
<evidence type="ECO:0000256" key="5">
    <source>
        <dbReference type="ARBA" id="ARBA00022723"/>
    </source>
</evidence>
<feature type="binding site" evidence="13">
    <location>
        <position position="164"/>
    </location>
    <ligand>
        <name>Zn(2+)</name>
        <dbReference type="ChEBI" id="CHEBI:29105"/>
        <label>2</label>
    </ligand>
</feature>
<dbReference type="RefSeq" id="WP_097650848.1">
    <property type="nucleotide sequence ID" value="NZ_LYXE01000031.1"/>
</dbReference>
<dbReference type="AlphaFoldDB" id="A0A2H3KYT8"/>
<keyword evidence="5 13" id="KW-0479">Metal-binding</keyword>
<dbReference type="PRINTS" id="PR00625">
    <property type="entry name" value="JDOMAIN"/>
</dbReference>
<dbReference type="GO" id="GO:0031072">
    <property type="term" value="F:heat shock protein binding"/>
    <property type="evidence" value="ECO:0007669"/>
    <property type="project" value="InterPro"/>
</dbReference>
<dbReference type="InterPro" id="IPR012724">
    <property type="entry name" value="DnaJ"/>
</dbReference>
<feature type="binding site" evidence="13">
    <location>
        <position position="202"/>
    </location>
    <ligand>
        <name>Zn(2+)</name>
        <dbReference type="ChEBI" id="CHEBI:29105"/>
        <label>1</label>
    </ligand>
</feature>
<evidence type="ECO:0000256" key="11">
    <source>
        <dbReference type="ARBA" id="ARBA00061004"/>
    </source>
</evidence>
<dbReference type="EMBL" id="LYXE01000031">
    <property type="protein sequence ID" value="PDW00762.1"/>
    <property type="molecule type" value="Genomic_DNA"/>
</dbReference>
<dbReference type="CDD" id="cd10719">
    <property type="entry name" value="DnaJ_zf"/>
    <property type="match status" value="1"/>
</dbReference>
<evidence type="ECO:0000256" key="9">
    <source>
        <dbReference type="ARBA" id="ARBA00023016"/>
    </source>
</evidence>
<evidence type="ECO:0000256" key="1">
    <source>
        <dbReference type="ARBA" id="ARBA00004496"/>
    </source>
</evidence>
<dbReference type="InterPro" id="IPR008971">
    <property type="entry name" value="HSP40/DnaJ_pept-bd"/>
</dbReference>
<keyword evidence="4 13" id="KW-0235">DNA replication</keyword>
<dbReference type="CDD" id="cd10747">
    <property type="entry name" value="DnaJ_C"/>
    <property type="match status" value="1"/>
</dbReference>
<dbReference type="FunFam" id="2.60.260.20:FF:000004">
    <property type="entry name" value="Molecular chaperone DnaJ"/>
    <property type="match status" value="1"/>
</dbReference>
<dbReference type="GO" id="GO:0042026">
    <property type="term" value="P:protein refolding"/>
    <property type="evidence" value="ECO:0007669"/>
    <property type="project" value="TreeGrafter"/>
</dbReference>
<evidence type="ECO:0000256" key="12">
    <source>
        <dbReference type="ARBA" id="ARBA00067609"/>
    </source>
</evidence>
<dbReference type="NCBIfam" id="TIGR02349">
    <property type="entry name" value="DnaJ_bact"/>
    <property type="match status" value="1"/>
</dbReference>
<keyword evidence="10 13" id="KW-0143">Chaperone</keyword>
<evidence type="ECO:0000259" key="16">
    <source>
        <dbReference type="PROSITE" id="PS51188"/>
    </source>
</evidence>
<feature type="binding site" evidence="13">
    <location>
        <position position="150"/>
    </location>
    <ligand>
        <name>Zn(2+)</name>
        <dbReference type="ChEBI" id="CHEBI:29105"/>
        <label>1</label>
    </ligand>
</feature>
<keyword evidence="6 13" id="KW-0677">Repeat</keyword>
<evidence type="ECO:0000256" key="6">
    <source>
        <dbReference type="ARBA" id="ARBA00022737"/>
    </source>
</evidence>
<reference evidence="17" key="1">
    <citation type="submission" date="2016-05" db="EMBL/GenBank/DDBJ databases">
        <authorList>
            <person name="Lavstsen T."/>
            <person name="Jespersen J.S."/>
        </authorList>
    </citation>
    <scope>NUCLEOTIDE SEQUENCE [LARGE SCALE GENOMIC DNA]</scope>
    <source>
        <strain evidence="17">B7-9</strain>
    </source>
</reference>
<comment type="caution">
    <text evidence="17">The sequence shown here is derived from an EMBL/GenBank/DDBJ whole genome shotgun (WGS) entry which is preliminary data.</text>
</comment>
<dbReference type="InterPro" id="IPR001623">
    <property type="entry name" value="DnaJ_domain"/>
</dbReference>
<proteinExistence type="inferred from homology"/>
<comment type="similarity">
    <text evidence="11 13">Belongs to the DnaJ family.</text>
</comment>
<dbReference type="InterPro" id="IPR001305">
    <property type="entry name" value="HSP_DnaJ_Cys-rich_dom"/>
</dbReference>
<keyword evidence="3 13" id="KW-0963">Cytoplasm</keyword>
<gene>
    <name evidence="13" type="primary">dnaJ</name>
    <name evidence="17" type="ORF">A9Q02_09105</name>
</gene>
<dbReference type="InterPro" id="IPR018253">
    <property type="entry name" value="DnaJ_domain_CS"/>
</dbReference>
<evidence type="ECO:0000313" key="18">
    <source>
        <dbReference type="Proteomes" id="UP000220922"/>
    </source>
</evidence>
<dbReference type="InterPro" id="IPR036410">
    <property type="entry name" value="HSP_DnaJ_Cys-rich_dom_sf"/>
</dbReference>
<dbReference type="Gene3D" id="2.10.230.10">
    <property type="entry name" value="Heat shock protein DnaJ, cysteine-rich domain"/>
    <property type="match status" value="1"/>
</dbReference>
<dbReference type="Gene3D" id="2.60.260.20">
    <property type="entry name" value="Urease metallochaperone UreE, N-terminal domain"/>
    <property type="match status" value="2"/>
</dbReference>
<dbReference type="GO" id="GO:0008270">
    <property type="term" value="F:zinc ion binding"/>
    <property type="evidence" value="ECO:0007669"/>
    <property type="project" value="UniProtKB-UniRule"/>
</dbReference>
<dbReference type="SMART" id="SM00271">
    <property type="entry name" value="DnaJ"/>
    <property type="match status" value="1"/>
</dbReference>
<evidence type="ECO:0000256" key="8">
    <source>
        <dbReference type="ARBA" id="ARBA00022833"/>
    </source>
</evidence>
<feature type="domain" description="J" evidence="15">
    <location>
        <begin position="8"/>
        <end position="72"/>
    </location>
</feature>
<comment type="domain">
    <text evidence="13">The J domain is necessary and sufficient to stimulate DnaK ATPase activity. Zinc center 1 plays an important role in the autonomous, DnaK-independent chaperone activity of DnaJ. Zinc center 2 is essential for interaction with DnaK and for DnaJ activity.</text>
</comment>
<feature type="repeat" description="CXXCXGXG motif" evidence="13">
    <location>
        <begin position="202"/>
        <end position="209"/>
    </location>
</feature>
<feature type="binding site" evidence="13">
    <location>
        <position position="205"/>
    </location>
    <ligand>
        <name>Zn(2+)</name>
        <dbReference type="ChEBI" id="CHEBI:29105"/>
        <label>1</label>
    </ligand>
</feature>
<dbReference type="GO" id="GO:0051082">
    <property type="term" value="F:unfolded protein binding"/>
    <property type="evidence" value="ECO:0007669"/>
    <property type="project" value="UniProtKB-UniRule"/>
</dbReference>
<accession>A0A2H3KYT8</accession>